<evidence type="ECO:0000313" key="2">
    <source>
        <dbReference type="EMBL" id="KGD65511.1"/>
    </source>
</evidence>
<dbReference type="InterPro" id="IPR042245">
    <property type="entry name" value="Tgt2/MlaC_sf"/>
</dbReference>
<feature type="signal peptide" evidence="1">
    <location>
        <begin position="1"/>
        <end position="24"/>
    </location>
</feature>
<dbReference type="PANTHER" id="PTHR36573:SF1">
    <property type="entry name" value="INTERMEMBRANE PHOSPHOLIPID TRANSPORT SYSTEM BINDING PROTEIN MLAC"/>
    <property type="match status" value="1"/>
</dbReference>
<gene>
    <name evidence="2" type="ORF">Y5S_01404</name>
</gene>
<proteinExistence type="predicted"/>
<accession>A0A095SLI2</accession>
<name>A0A095SLI2_9GAMM</name>
<dbReference type="STRING" id="1177154.Y5S_01404"/>
<sequence>MQQQRRFAAAVALILMALAALAQAQTDPRQVVIDAVERMTSRIDAEREQLEANPELAREMVREELVDLVDFKRITRMVMGDYFGPSSKEQKYRFLDVFKNSLINTYASGITLYDGQQITTLPIQDGDLRGDYARVRMEVQTNTGKTIPIFYTLFSRDEQWKVINVYVNGLDLADTFKSQFAQGMQEYGDIDKVIDNWSADAKIDAGIEDKQAEAGDA</sequence>
<dbReference type="Gene3D" id="3.10.450.710">
    <property type="entry name" value="Tgt2/MlaC"/>
    <property type="match status" value="1"/>
</dbReference>
<dbReference type="Pfam" id="PF05494">
    <property type="entry name" value="MlaC"/>
    <property type="match status" value="1"/>
</dbReference>
<dbReference type="PANTHER" id="PTHR36573">
    <property type="entry name" value="INTERMEMBRANE PHOSPHOLIPID TRANSPORT SYSTEM BINDING PROTEIN MLAC"/>
    <property type="match status" value="1"/>
</dbReference>
<evidence type="ECO:0000313" key="3">
    <source>
        <dbReference type="Proteomes" id="UP000029444"/>
    </source>
</evidence>
<dbReference type="Proteomes" id="UP000029444">
    <property type="component" value="Unassembled WGS sequence"/>
</dbReference>
<dbReference type="EMBL" id="ARXV01000004">
    <property type="protein sequence ID" value="KGD65511.1"/>
    <property type="molecule type" value="Genomic_DNA"/>
</dbReference>
<dbReference type="InterPro" id="IPR008869">
    <property type="entry name" value="MlaC/ttg2D"/>
</dbReference>
<protein>
    <submittedName>
        <fullName evidence="2">Toluene-tolerance protein</fullName>
    </submittedName>
</protein>
<evidence type="ECO:0000256" key="1">
    <source>
        <dbReference type="SAM" id="SignalP"/>
    </source>
</evidence>
<dbReference type="PATRIC" id="fig|1177154.3.peg.1429"/>
<dbReference type="PIRSF" id="PIRSF004649">
    <property type="entry name" value="MlaC"/>
    <property type="match status" value="1"/>
</dbReference>
<keyword evidence="3" id="KW-1185">Reference proteome</keyword>
<organism evidence="2 3">
    <name type="scientific">Alcanivorax nanhaiticus</name>
    <dbReference type="NCBI Taxonomy" id="1177154"/>
    <lineage>
        <taxon>Bacteria</taxon>
        <taxon>Pseudomonadati</taxon>
        <taxon>Pseudomonadota</taxon>
        <taxon>Gammaproteobacteria</taxon>
        <taxon>Oceanospirillales</taxon>
        <taxon>Alcanivoracaceae</taxon>
        <taxon>Alcanivorax</taxon>
    </lineage>
</organism>
<feature type="chain" id="PRO_5001911100" evidence="1">
    <location>
        <begin position="25"/>
        <end position="217"/>
    </location>
</feature>
<comment type="caution">
    <text evidence="2">The sequence shown here is derived from an EMBL/GenBank/DDBJ whole genome shotgun (WGS) entry which is preliminary data.</text>
</comment>
<reference evidence="2 3" key="1">
    <citation type="submission" date="2012-09" db="EMBL/GenBank/DDBJ databases">
        <title>Genome Sequence of alkane-degrading Bacterium Alcanivorax sp. 19-m-6.</title>
        <authorList>
            <person name="Lai Q."/>
            <person name="Shao Z."/>
        </authorList>
    </citation>
    <scope>NUCLEOTIDE SEQUENCE [LARGE SCALE GENOMIC DNA]</scope>
    <source>
        <strain evidence="2 3">19-m-6</strain>
    </source>
</reference>
<dbReference type="RefSeq" id="WP_035231657.1">
    <property type="nucleotide sequence ID" value="NZ_ARXV01000004.1"/>
</dbReference>
<keyword evidence="1" id="KW-0732">Signal</keyword>
<dbReference type="OrthoDB" id="9787053at2"/>
<dbReference type="eggNOG" id="COG2854">
    <property type="taxonomic scope" value="Bacteria"/>
</dbReference>
<dbReference type="AlphaFoldDB" id="A0A095SLI2"/>